<feature type="compositionally biased region" description="Basic residues" evidence="1">
    <location>
        <begin position="257"/>
        <end position="271"/>
    </location>
</feature>
<feature type="non-terminal residue" evidence="2">
    <location>
        <position position="1"/>
    </location>
</feature>
<evidence type="ECO:0000313" key="3">
    <source>
        <dbReference type="Proteomes" id="UP000678393"/>
    </source>
</evidence>
<organism evidence="2 3">
    <name type="scientific">Candidula unifasciata</name>
    <dbReference type="NCBI Taxonomy" id="100452"/>
    <lineage>
        <taxon>Eukaryota</taxon>
        <taxon>Metazoa</taxon>
        <taxon>Spiralia</taxon>
        <taxon>Lophotrochozoa</taxon>
        <taxon>Mollusca</taxon>
        <taxon>Gastropoda</taxon>
        <taxon>Heterobranchia</taxon>
        <taxon>Euthyneura</taxon>
        <taxon>Panpulmonata</taxon>
        <taxon>Eupulmonata</taxon>
        <taxon>Stylommatophora</taxon>
        <taxon>Helicina</taxon>
        <taxon>Helicoidea</taxon>
        <taxon>Geomitridae</taxon>
        <taxon>Candidula</taxon>
    </lineage>
</organism>
<feature type="compositionally biased region" description="Low complexity" evidence="1">
    <location>
        <begin position="202"/>
        <end position="218"/>
    </location>
</feature>
<feature type="compositionally biased region" description="Basic and acidic residues" evidence="1">
    <location>
        <begin position="321"/>
        <end position="332"/>
    </location>
</feature>
<comment type="caution">
    <text evidence="2">The sequence shown here is derived from an EMBL/GenBank/DDBJ whole genome shotgun (WGS) entry which is preliminary data.</text>
</comment>
<accession>A0A8S3ZF85</accession>
<name>A0A8S3ZF85_9EUPU</name>
<reference evidence="2" key="1">
    <citation type="submission" date="2021-04" db="EMBL/GenBank/DDBJ databases">
        <authorList>
            <consortium name="Molecular Ecology Group"/>
        </authorList>
    </citation>
    <scope>NUCLEOTIDE SEQUENCE</scope>
</reference>
<feature type="compositionally biased region" description="Polar residues" evidence="1">
    <location>
        <begin position="219"/>
        <end position="253"/>
    </location>
</feature>
<dbReference type="AlphaFoldDB" id="A0A8S3ZF85"/>
<proteinExistence type="predicted"/>
<dbReference type="Proteomes" id="UP000678393">
    <property type="component" value="Unassembled WGS sequence"/>
</dbReference>
<evidence type="ECO:0000313" key="2">
    <source>
        <dbReference type="EMBL" id="CAG5125726.1"/>
    </source>
</evidence>
<feature type="region of interest" description="Disordered" evidence="1">
    <location>
        <begin position="202"/>
        <end position="347"/>
    </location>
</feature>
<keyword evidence="3" id="KW-1185">Reference proteome</keyword>
<protein>
    <submittedName>
        <fullName evidence="2">Uncharacterized protein</fullName>
    </submittedName>
</protein>
<feature type="non-terminal residue" evidence="2">
    <location>
        <position position="347"/>
    </location>
</feature>
<sequence length="347" mass="36742">TAKKASLVNTGSRTLNQPVISASSSSLPASPIMLQTSSLINPAVVPLVHIRPSLQQGINYQLNELFLRSSSLSPRGNTVPNQTFTPAVNSTERTFSVRPPNPIFLPGGTTSQTLHSVIPPCQSGSVAFTQPPPPISFSGYNGVLTYPPPMFNASAIVSNGPYHHSELGYQPSPAAYASSSVGAARNFNVYGVSHTGAAAVHSSTSSTAHTPSPASATTDVKSQSTISASIQQHKLTNEPKSANILDSPQNSESDGNKKRRRRRRRRSRTKQGSRETEEAEEGSDGSQIQGRALSSSAVSGSVLHFEDEDEFPDLLTSTSHGHPEGLDGHERSTLSGASITYSDILKS</sequence>
<evidence type="ECO:0000256" key="1">
    <source>
        <dbReference type="SAM" id="MobiDB-lite"/>
    </source>
</evidence>
<gene>
    <name evidence="2" type="ORF">CUNI_LOCUS11284</name>
</gene>
<feature type="compositionally biased region" description="Low complexity" evidence="1">
    <location>
        <begin position="290"/>
        <end position="303"/>
    </location>
</feature>
<dbReference type="EMBL" id="CAJHNH020002145">
    <property type="protein sequence ID" value="CAG5125726.1"/>
    <property type="molecule type" value="Genomic_DNA"/>
</dbReference>